<dbReference type="Pfam" id="PF02515">
    <property type="entry name" value="CoA_transf_3"/>
    <property type="match status" value="1"/>
</dbReference>
<proteinExistence type="predicted"/>
<sequence length="405" mass="43057">MTSPLPLEGVRVADFTWVGAGPFLTKPLADHGADVIKVESRTHTDPIRSMAPFRDGRPGPNRSGYFANRNTSKRSICLDLKSIRGKELALALIAKSDIVTSNFTPGTMDRLGLGYRDLTAVRPDIICLEMPMQGNTGPHRDFRGYGLTIAAAGGLLGLTGYPEHPPVGTGTNYPDHVPNPLHAAVAVLAALRHRRKTGKGQYIELAQLESTVNVIGPALLAAATGRRVDRAANQDASAAPHGVYPCAGEDRWCAIAVTTDDQWDALANVLGRPEWAAKPCYATADGRLATREELDDAIAAVTAAHDAEALADALTATGVPAAVVSDAAHILTDPQLNAREHWKVLDHPEMGPSVYDNIPYRLSATPGRLHTPAPVLGADTRDVCLNLLGLTPDEYQHLAAEGVVG</sequence>
<accession>A0ABP6JXU2</accession>
<comment type="caution">
    <text evidence="2">The sequence shown here is derived from an EMBL/GenBank/DDBJ whole genome shotgun (WGS) entry which is preliminary data.</text>
</comment>
<dbReference type="InterPro" id="IPR023606">
    <property type="entry name" value="CoA-Trfase_III_dom_1_sf"/>
</dbReference>
<dbReference type="PANTHER" id="PTHR48207">
    <property type="entry name" value="SUCCINATE--HYDROXYMETHYLGLUTARATE COA-TRANSFERASE"/>
    <property type="match status" value="1"/>
</dbReference>
<gene>
    <name evidence="2" type="ORF">GCM10010478_58850</name>
</gene>
<protein>
    <recommendedName>
        <fullName evidence="4">CoA transferase</fullName>
    </recommendedName>
</protein>
<evidence type="ECO:0008006" key="4">
    <source>
        <dbReference type="Google" id="ProtNLM"/>
    </source>
</evidence>
<dbReference type="Gene3D" id="3.30.1540.10">
    <property type="entry name" value="formyl-coa transferase, domain 3"/>
    <property type="match status" value="1"/>
</dbReference>
<dbReference type="InterPro" id="IPR050483">
    <property type="entry name" value="CoA-transferase_III_domain"/>
</dbReference>
<evidence type="ECO:0000256" key="1">
    <source>
        <dbReference type="ARBA" id="ARBA00022679"/>
    </source>
</evidence>
<dbReference type="PANTHER" id="PTHR48207:SF3">
    <property type="entry name" value="SUCCINATE--HYDROXYMETHYLGLUTARATE COA-TRANSFERASE"/>
    <property type="match status" value="1"/>
</dbReference>
<dbReference type="SUPFAM" id="SSF89796">
    <property type="entry name" value="CoA-transferase family III (CaiB/BaiF)"/>
    <property type="match status" value="1"/>
</dbReference>
<dbReference type="InterPro" id="IPR003673">
    <property type="entry name" value="CoA-Trfase_fam_III"/>
</dbReference>
<dbReference type="EMBL" id="BAAAVA010000109">
    <property type="protein sequence ID" value="GAA2950215.1"/>
    <property type="molecule type" value="Genomic_DNA"/>
</dbReference>
<dbReference type="RefSeq" id="WP_346090851.1">
    <property type="nucleotide sequence ID" value="NZ_BAAAVA010000109.1"/>
</dbReference>
<organism evidence="2 3">
    <name type="scientific">Streptomyces erythrogriseus</name>
    <dbReference type="NCBI Taxonomy" id="284027"/>
    <lineage>
        <taxon>Bacteria</taxon>
        <taxon>Bacillati</taxon>
        <taxon>Actinomycetota</taxon>
        <taxon>Actinomycetes</taxon>
        <taxon>Kitasatosporales</taxon>
        <taxon>Streptomycetaceae</taxon>
        <taxon>Streptomyces</taxon>
        <taxon>Streptomyces griseoincarnatus group</taxon>
    </lineage>
</organism>
<name>A0ABP6JXU2_9ACTN</name>
<reference evidence="3" key="1">
    <citation type="journal article" date="2019" name="Int. J. Syst. Evol. Microbiol.">
        <title>The Global Catalogue of Microorganisms (GCM) 10K type strain sequencing project: providing services to taxonomists for standard genome sequencing and annotation.</title>
        <authorList>
            <consortium name="The Broad Institute Genomics Platform"/>
            <consortium name="The Broad Institute Genome Sequencing Center for Infectious Disease"/>
            <person name="Wu L."/>
            <person name="Ma J."/>
        </authorList>
    </citation>
    <scope>NUCLEOTIDE SEQUENCE [LARGE SCALE GENOMIC DNA]</scope>
    <source>
        <strain evidence="3">JCM 9650</strain>
    </source>
</reference>
<keyword evidence="1" id="KW-0808">Transferase</keyword>
<keyword evidence="3" id="KW-1185">Reference proteome</keyword>
<dbReference type="InterPro" id="IPR044855">
    <property type="entry name" value="CoA-Trfase_III_dom3_sf"/>
</dbReference>
<dbReference type="Gene3D" id="3.40.50.10540">
    <property type="entry name" value="Crotonobetainyl-coa:carnitine coa-transferase, domain 1"/>
    <property type="match status" value="1"/>
</dbReference>
<evidence type="ECO:0000313" key="2">
    <source>
        <dbReference type="EMBL" id="GAA2950215.1"/>
    </source>
</evidence>
<dbReference type="Proteomes" id="UP001501423">
    <property type="component" value="Unassembled WGS sequence"/>
</dbReference>
<evidence type="ECO:0000313" key="3">
    <source>
        <dbReference type="Proteomes" id="UP001501423"/>
    </source>
</evidence>